<reference evidence="7" key="1">
    <citation type="journal article" date="2020" name="bioRxiv">
        <title>Comparative genomics of Chlamydomonas.</title>
        <authorList>
            <person name="Craig R.J."/>
            <person name="Hasan A.R."/>
            <person name="Ness R.W."/>
            <person name="Keightley P.D."/>
        </authorList>
    </citation>
    <scope>NUCLEOTIDE SEQUENCE</scope>
    <source>
        <strain evidence="7">CCAP 11/70</strain>
    </source>
</reference>
<dbReference type="Gene3D" id="3.30.40.10">
    <property type="entry name" value="Zinc/RING finger domain, C3HC4 (zinc finger)"/>
    <property type="match status" value="1"/>
</dbReference>
<dbReference type="Gene3D" id="3.10.20.90">
    <property type="entry name" value="Phosphatidylinositol 3-kinase Catalytic Subunit, Chain A, domain 1"/>
    <property type="match status" value="1"/>
</dbReference>
<dbReference type="InterPro" id="IPR017907">
    <property type="entry name" value="Znf_RING_CS"/>
</dbReference>
<evidence type="ECO:0008006" key="9">
    <source>
        <dbReference type="Google" id="ProtNLM"/>
    </source>
</evidence>
<dbReference type="InterPro" id="IPR013083">
    <property type="entry name" value="Znf_RING/FYVE/PHD"/>
</dbReference>
<dbReference type="InterPro" id="IPR000626">
    <property type="entry name" value="Ubiquitin-like_dom"/>
</dbReference>
<dbReference type="SMART" id="SM00184">
    <property type="entry name" value="RING"/>
    <property type="match status" value="1"/>
</dbReference>
<keyword evidence="1" id="KW-0479">Metal-binding</keyword>
<accession>A0A835XN30</accession>
<dbReference type="EMBL" id="JAEHOE010000122">
    <property type="protein sequence ID" value="KAG2485798.1"/>
    <property type="molecule type" value="Genomic_DNA"/>
</dbReference>
<evidence type="ECO:0000256" key="1">
    <source>
        <dbReference type="ARBA" id="ARBA00022723"/>
    </source>
</evidence>
<evidence type="ECO:0000256" key="4">
    <source>
        <dbReference type="PROSITE-ProRule" id="PRU00175"/>
    </source>
</evidence>
<keyword evidence="3" id="KW-0862">Zinc</keyword>
<dbReference type="Pfam" id="PF13445">
    <property type="entry name" value="zf-RING_UBOX"/>
    <property type="match status" value="1"/>
</dbReference>
<proteinExistence type="predicted"/>
<organism evidence="7 8">
    <name type="scientific">Edaphochlamys debaryana</name>
    <dbReference type="NCBI Taxonomy" id="47281"/>
    <lineage>
        <taxon>Eukaryota</taxon>
        <taxon>Viridiplantae</taxon>
        <taxon>Chlorophyta</taxon>
        <taxon>core chlorophytes</taxon>
        <taxon>Chlorophyceae</taxon>
        <taxon>CS clade</taxon>
        <taxon>Chlamydomonadales</taxon>
        <taxon>Chlamydomonadales incertae sedis</taxon>
        <taxon>Edaphochlamys</taxon>
    </lineage>
</organism>
<dbReference type="Pfam" id="PF00240">
    <property type="entry name" value="ubiquitin"/>
    <property type="match status" value="1"/>
</dbReference>
<name>A0A835XN30_9CHLO</name>
<dbReference type="PROSITE" id="PS50089">
    <property type="entry name" value="ZF_RING_2"/>
    <property type="match status" value="1"/>
</dbReference>
<feature type="domain" description="RING-type" evidence="6">
    <location>
        <begin position="6"/>
        <end position="46"/>
    </location>
</feature>
<dbReference type="PROSITE" id="PS50053">
    <property type="entry name" value="UBIQUITIN_2"/>
    <property type="match status" value="1"/>
</dbReference>
<comment type="caution">
    <text evidence="7">The sequence shown here is derived from an EMBL/GenBank/DDBJ whole genome shotgun (WGS) entry which is preliminary data.</text>
</comment>
<dbReference type="Proteomes" id="UP000612055">
    <property type="component" value="Unassembled WGS sequence"/>
</dbReference>
<dbReference type="AlphaFoldDB" id="A0A835XN30"/>
<protein>
    <recommendedName>
        <fullName evidence="9">RING-type domain-containing protein</fullName>
    </recommendedName>
</protein>
<gene>
    <name evidence="7" type="ORF">HYH03_015509</name>
</gene>
<evidence type="ECO:0000259" key="5">
    <source>
        <dbReference type="PROSITE" id="PS50053"/>
    </source>
</evidence>
<keyword evidence="2 4" id="KW-0863">Zinc-finger</keyword>
<dbReference type="InterPro" id="IPR029071">
    <property type="entry name" value="Ubiquitin-like_domsf"/>
</dbReference>
<feature type="domain" description="Ubiquitin-like" evidence="5">
    <location>
        <begin position="80"/>
        <end position="131"/>
    </location>
</feature>
<dbReference type="InterPro" id="IPR001841">
    <property type="entry name" value="Znf_RING"/>
</dbReference>
<dbReference type="PROSITE" id="PS00518">
    <property type="entry name" value="ZF_RING_1"/>
    <property type="match status" value="1"/>
</dbReference>
<dbReference type="InterPro" id="IPR027370">
    <property type="entry name" value="Znf-RING_euk"/>
</dbReference>
<evidence type="ECO:0000256" key="3">
    <source>
        <dbReference type="ARBA" id="ARBA00022833"/>
    </source>
</evidence>
<evidence type="ECO:0000259" key="6">
    <source>
        <dbReference type="PROSITE" id="PS50089"/>
    </source>
</evidence>
<dbReference type="SUPFAM" id="SSF57850">
    <property type="entry name" value="RING/U-box"/>
    <property type="match status" value="1"/>
</dbReference>
<sequence>MVAHLCPVCVEDYDPGFHAPLCAPCGHSICRGCAVKLEGGRCPQCRTDLPAASDMPVVRSLIPGLTESTAGQVGCDATEMQVFVRTMDGRTHNVCVLPSNTVDELKAKVAKLTERVPTDGHHHVVTLCHDG</sequence>
<dbReference type="GO" id="GO:0008270">
    <property type="term" value="F:zinc ion binding"/>
    <property type="evidence" value="ECO:0007669"/>
    <property type="project" value="UniProtKB-KW"/>
</dbReference>
<evidence type="ECO:0000256" key="2">
    <source>
        <dbReference type="ARBA" id="ARBA00022771"/>
    </source>
</evidence>
<keyword evidence="8" id="KW-1185">Reference proteome</keyword>
<evidence type="ECO:0000313" key="8">
    <source>
        <dbReference type="Proteomes" id="UP000612055"/>
    </source>
</evidence>
<dbReference type="SUPFAM" id="SSF54236">
    <property type="entry name" value="Ubiquitin-like"/>
    <property type="match status" value="1"/>
</dbReference>
<evidence type="ECO:0000313" key="7">
    <source>
        <dbReference type="EMBL" id="KAG2485798.1"/>
    </source>
</evidence>